<reference evidence="2 3" key="1">
    <citation type="submission" date="2018-10" db="EMBL/GenBank/DDBJ databases">
        <title>Robbsia sp. DHC34, isolated from soil.</title>
        <authorList>
            <person name="Gao Z.-H."/>
            <person name="Qiu L.-H."/>
        </authorList>
    </citation>
    <scope>NUCLEOTIDE SEQUENCE [LARGE SCALE GENOMIC DNA]</scope>
    <source>
        <strain evidence="2 3">DHC34</strain>
    </source>
</reference>
<evidence type="ECO:0000313" key="3">
    <source>
        <dbReference type="Proteomes" id="UP000270342"/>
    </source>
</evidence>
<keyword evidence="2" id="KW-0547">Nucleotide-binding</keyword>
<gene>
    <name evidence="2" type="ORF">D7S86_16385</name>
</gene>
<dbReference type="Gene3D" id="3.40.50.300">
    <property type="entry name" value="P-loop containing nucleotide triphosphate hydrolases"/>
    <property type="match status" value="1"/>
</dbReference>
<dbReference type="GO" id="GO:0016887">
    <property type="term" value="F:ATP hydrolysis activity"/>
    <property type="evidence" value="ECO:0007669"/>
    <property type="project" value="InterPro"/>
</dbReference>
<name>A0A494XWE7_9BURK</name>
<protein>
    <submittedName>
        <fullName evidence="2">ATP-binding protein</fullName>
    </submittedName>
</protein>
<dbReference type="Proteomes" id="UP000270342">
    <property type="component" value="Unassembled WGS sequence"/>
</dbReference>
<comment type="caution">
    <text evidence="2">The sequence shown here is derived from an EMBL/GenBank/DDBJ whole genome shotgun (WGS) entry which is preliminary data.</text>
</comment>
<keyword evidence="3" id="KW-1185">Reference proteome</keyword>
<evidence type="ECO:0000259" key="1">
    <source>
        <dbReference type="Pfam" id="PF13304"/>
    </source>
</evidence>
<dbReference type="PANTHER" id="PTHR40396:SF1">
    <property type="entry name" value="ATPASE AAA-TYPE CORE DOMAIN-CONTAINING PROTEIN"/>
    <property type="match status" value="1"/>
</dbReference>
<dbReference type="EMBL" id="RBZU01000007">
    <property type="protein sequence ID" value="RKP53306.1"/>
    <property type="molecule type" value="Genomic_DNA"/>
</dbReference>
<dbReference type="AlphaFoldDB" id="A0A494XWE7"/>
<evidence type="ECO:0000313" key="2">
    <source>
        <dbReference type="EMBL" id="RKP53306.1"/>
    </source>
</evidence>
<dbReference type="InterPro" id="IPR003959">
    <property type="entry name" value="ATPase_AAA_core"/>
</dbReference>
<dbReference type="InterPro" id="IPR027417">
    <property type="entry name" value="P-loop_NTPase"/>
</dbReference>
<dbReference type="GO" id="GO:0005524">
    <property type="term" value="F:ATP binding"/>
    <property type="evidence" value="ECO:0007669"/>
    <property type="project" value="UniProtKB-KW"/>
</dbReference>
<feature type="domain" description="ATPase AAA-type core" evidence="1">
    <location>
        <begin position="71"/>
        <end position="358"/>
    </location>
</feature>
<organism evidence="2 3">
    <name type="scientific">Pararobbsia silviterrae</name>
    <dbReference type="NCBI Taxonomy" id="1792498"/>
    <lineage>
        <taxon>Bacteria</taxon>
        <taxon>Pseudomonadati</taxon>
        <taxon>Pseudomonadota</taxon>
        <taxon>Betaproteobacteria</taxon>
        <taxon>Burkholderiales</taxon>
        <taxon>Burkholderiaceae</taxon>
        <taxon>Pararobbsia</taxon>
    </lineage>
</organism>
<dbReference type="SUPFAM" id="SSF52540">
    <property type="entry name" value="P-loop containing nucleoside triphosphate hydrolases"/>
    <property type="match status" value="1"/>
</dbReference>
<dbReference type="Pfam" id="PF13304">
    <property type="entry name" value="AAA_21"/>
    <property type="match status" value="1"/>
</dbReference>
<proteinExistence type="predicted"/>
<dbReference type="PANTHER" id="PTHR40396">
    <property type="entry name" value="ATPASE-LIKE PROTEIN"/>
    <property type="match status" value="1"/>
</dbReference>
<sequence>MRATHYAILKLNYRLPTNLSIDFPFGWRGTLIIEFGLRNFFSFKEGAVLSFRFDGNTPENISRGQPYATVMGINGANAAGKTQLLKGLNFVNFFAARSFAWKPNALLPLEPFGNGKDASEFYIEFIAGDLIYRYEFEVTEHEVVREALFRTKSKKTLLFERKKNTVVKSVKELEAISSLTLRSNVSLIATVNQYQLPLLEDVFDVLNQIQTNVAYSGLHDPLMDINATAKLLNEAPYALAFVENFIRNCDTGVSKIVIKHREGGNNEKIFFPVFLHQIDNEDYAVSALGESSGTKRLFQTLPDYALALMTGGVLVVDELDIHLHPHILPNLLALFTDPAMNPRHAQLIFTSHNVKIMDALGKYRSCVVAKKDNESFVFRLDEVPGDMLRNDRSIANVYDDGKIGGVPRL</sequence>
<accession>A0A494XWE7</accession>
<keyword evidence="2" id="KW-0067">ATP-binding</keyword>